<evidence type="ECO:0000256" key="5">
    <source>
        <dbReference type="ARBA" id="ARBA00023004"/>
    </source>
</evidence>
<evidence type="ECO:0000256" key="2">
    <source>
        <dbReference type="ARBA" id="ARBA00010617"/>
    </source>
</evidence>
<dbReference type="Pfam" id="PF00067">
    <property type="entry name" value="p450"/>
    <property type="match status" value="1"/>
</dbReference>
<dbReference type="SUPFAM" id="SSF48264">
    <property type="entry name" value="Cytochrome P450"/>
    <property type="match status" value="1"/>
</dbReference>
<comment type="caution">
    <text evidence="8">The sequence shown here is derived from an EMBL/GenBank/DDBJ whole genome shotgun (WGS) entry which is preliminary data.</text>
</comment>
<reference evidence="8" key="1">
    <citation type="submission" date="2023-03" db="EMBL/GenBank/DDBJ databases">
        <title>Massive genome expansion in bonnet fungi (Mycena s.s.) driven by repeated elements and novel gene families across ecological guilds.</title>
        <authorList>
            <consortium name="Lawrence Berkeley National Laboratory"/>
            <person name="Harder C.B."/>
            <person name="Miyauchi S."/>
            <person name="Viragh M."/>
            <person name="Kuo A."/>
            <person name="Thoen E."/>
            <person name="Andreopoulos B."/>
            <person name="Lu D."/>
            <person name="Skrede I."/>
            <person name="Drula E."/>
            <person name="Henrissat B."/>
            <person name="Morin E."/>
            <person name="Kohler A."/>
            <person name="Barry K."/>
            <person name="LaButti K."/>
            <person name="Morin E."/>
            <person name="Salamov A."/>
            <person name="Lipzen A."/>
            <person name="Mereny Z."/>
            <person name="Hegedus B."/>
            <person name="Baldrian P."/>
            <person name="Stursova M."/>
            <person name="Weitz H."/>
            <person name="Taylor A."/>
            <person name="Grigoriev I.V."/>
            <person name="Nagy L.G."/>
            <person name="Martin F."/>
            <person name="Kauserud H."/>
        </authorList>
    </citation>
    <scope>NUCLEOTIDE SEQUENCE</scope>
    <source>
        <strain evidence="8">CBHHK067</strain>
    </source>
</reference>
<evidence type="ECO:0000313" key="8">
    <source>
        <dbReference type="EMBL" id="KAJ7683435.1"/>
    </source>
</evidence>
<dbReference type="CDD" id="cd11041">
    <property type="entry name" value="CYP503A1-like"/>
    <property type="match status" value="1"/>
</dbReference>
<dbReference type="GO" id="GO:0020037">
    <property type="term" value="F:heme binding"/>
    <property type="evidence" value="ECO:0007669"/>
    <property type="project" value="InterPro"/>
</dbReference>
<accession>A0AAD7GD23</accession>
<feature type="binding site" description="axial binding residue" evidence="6">
    <location>
        <position position="447"/>
    </location>
    <ligand>
        <name>heme</name>
        <dbReference type="ChEBI" id="CHEBI:30413"/>
    </ligand>
    <ligandPart>
        <name>Fe</name>
        <dbReference type="ChEBI" id="CHEBI:18248"/>
    </ligandPart>
</feature>
<dbReference type="GO" id="GO:0016705">
    <property type="term" value="F:oxidoreductase activity, acting on paired donors, with incorporation or reduction of molecular oxygen"/>
    <property type="evidence" value="ECO:0007669"/>
    <property type="project" value="InterPro"/>
</dbReference>
<dbReference type="InterPro" id="IPR036396">
    <property type="entry name" value="Cyt_P450_sf"/>
</dbReference>
<comment type="similarity">
    <text evidence="2 7">Belongs to the cytochrome P450 family.</text>
</comment>
<evidence type="ECO:0000256" key="6">
    <source>
        <dbReference type="PIRSR" id="PIRSR602403-1"/>
    </source>
</evidence>
<dbReference type="InterPro" id="IPR002403">
    <property type="entry name" value="Cyt_P450_E_grp-IV"/>
</dbReference>
<dbReference type="PRINTS" id="PR00465">
    <property type="entry name" value="EP450IV"/>
</dbReference>
<dbReference type="GO" id="GO:0004497">
    <property type="term" value="F:monooxygenase activity"/>
    <property type="evidence" value="ECO:0007669"/>
    <property type="project" value="UniProtKB-KW"/>
</dbReference>
<evidence type="ECO:0000256" key="7">
    <source>
        <dbReference type="RuleBase" id="RU000461"/>
    </source>
</evidence>
<keyword evidence="3 6" id="KW-0479">Metal-binding</keyword>
<organism evidence="8 9">
    <name type="scientific">Mycena rosella</name>
    <name type="common">Pink bonnet</name>
    <name type="synonym">Agaricus rosellus</name>
    <dbReference type="NCBI Taxonomy" id="1033263"/>
    <lineage>
        <taxon>Eukaryota</taxon>
        <taxon>Fungi</taxon>
        <taxon>Dikarya</taxon>
        <taxon>Basidiomycota</taxon>
        <taxon>Agaricomycotina</taxon>
        <taxon>Agaricomycetes</taxon>
        <taxon>Agaricomycetidae</taxon>
        <taxon>Agaricales</taxon>
        <taxon>Marasmiineae</taxon>
        <taxon>Mycenaceae</taxon>
        <taxon>Mycena</taxon>
    </lineage>
</organism>
<evidence type="ECO:0000256" key="1">
    <source>
        <dbReference type="ARBA" id="ARBA00001971"/>
    </source>
</evidence>
<protein>
    <submittedName>
        <fullName evidence="8">Cytochrome P450</fullName>
    </submittedName>
</protein>
<gene>
    <name evidence="8" type="ORF">B0H17DRAFT_1333294</name>
</gene>
<dbReference type="AlphaFoldDB" id="A0AAD7GD23"/>
<evidence type="ECO:0000313" key="9">
    <source>
        <dbReference type="Proteomes" id="UP001221757"/>
    </source>
</evidence>
<dbReference type="InterPro" id="IPR017972">
    <property type="entry name" value="Cyt_P450_CS"/>
</dbReference>
<name>A0AAD7GD23_MYCRO</name>
<keyword evidence="9" id="KW-1185">Reference proteome</keyword>
<keyword evidence="5 6" id="KW-0408">Iron</keyword>
<dbReference type="GO" id="GO:0005506">
    <property type="term" value="F:iron ion binding"/>
    <property type="evidence" value="ECO:0007669"/>
    <property type="project" value="InterPro"/>
</dbReference>
<evidence type="ECO:0000256" key="4">
    <source>
        <dbReference type="ARBA" id="ARBA00023002"/>
    </source>
</evidence>
<dbReference type="PROSITE" id="PS00086">
    <property type="entry name" value="CYTOCHROME_P450"/>
    <property type="match status" value="1"/>
</dbReference>
<comment type="cofactor">
    <cofactor evidence="1 6">
        <name>heme</name>
        <dbReference type="ChEBI" id="CHEBI:30413"/>
    </cofactor>
</comment>
<dbReference type="InterPro" id="IPR001128">
    <property type="entry name" value="Cyt_P450"/>
</dbReference>
<evidence type="ECO:0000256" key="3">
    <source>
        <dbReference type="ARBA" id="ARBA00022723"/>
    </source>
</evidence>
<sequence length="486" mass="54638">MENLTLLIFGLGAAAAISWFLPWEKSTVPAIIGSKGFVSSYMAALHYLYHAEDVIQQGYSRYRERAFRVPTLSGWDYVANGIQHVEEIAVAPEHVLSLAAAFSDNLQADYTMGPEVIRNPYDIAAVRTSLTRNLGRCFPEVRDEIVCSFDEVLSLVDEDWKELDVRTNIVRVIARTSNRLFVGLPLCRDKEYLDLVINYTHMVVGRGKMIRILPDFLKPIFGPLLSTRKTCRRHALKLLGPIIEERLENERENGRDWPDRPHDLISWLLDFAQGEERTPLALVQRILGVNMTAIETSFVTLTAALYALTTYPEHILPMREEAERVVAEKGWSKASISNMHKIDSFLRESQRLNGAGPVMLTRKVVAKGGFTFSDGTKIPYGSLVSIPGAAIHCDPENYQDAATFDGFRFSRERTDHGETNEHPSVFSRYMVSTAHDHVAFGYGNHACPGRFFAAAALKTIIAHLLIHYDVKAGTEGRGKIMIRKRA</sequence>
<proteinExistence type="inferred from homology"/>
<keyword evidence="4 7" id="KW-0560">Oxidoreductase</keyword>
<dbReference type="PANTHER" id="PTHR46206">
    <property type="entry name" value="CYTOCHROME P450"/>
    <property type="match status" value="1"/>
</dbReference>
<keyword evidence="7" id="KW-0503">Monooxygenase</keyword>
<keyword evidence="6 7" id="KW-0349">Heme</keyword>
<dbReference type="Proteomes" id="UP001221757">
    <property type="component" value="Unassembled WGS sequence"/>
</dbReference>
<dbReference type="EMBL" id="JARKIE010000108">
    <property type="protein sequence ID" value="KAJ7683435.1"/>
    <property type="molecule type" value="Genomic_DNA"/>
</dbReference>
<dbReference type="Gene3D" id="1.10.630.10">
    <property type="entry name" value="Cytochrome P450"/>
    <property type="match status" value="1"/>
</dbReference>